<reference evidence="10" key="1">
    <citation type="journal article" date="2019" name="Int. J. Syst. Evol. Microbiol.">
        <title>The Global Catalogue of Microorganisms (GCM) 10K type strain sequencing project: providing services to taxonomists for standard genome sequencing and annotation.</title>
        <authorList>
            <consortium name="The Broad Institute Genomics Platform"/>
            <consortium name="The Broad Institute Genome Sequencing Center for Infectious Disease"/>
            <person name="Wu L."/>
            <person name="Ma J."/>
        </authorList>
    </citation>
    <scope>NUCLEOTIDE SEQUENCE [LARGE SCALE GENOMIC DNA]</scope>
    <source>
        <strain evidence="10">JCM 16956</strain>
    </source>
</reference>
<keyword evidence="3" id="KW-0964">Secreted</keyword>
<protein>
    <submittedName>
        <fullName evidence="9">SSI family serine proteinase inhibitor</fullName>
    </submittedName>
</protein>
<keyword evidence="4" id="KW-0646">Protease inhibitor</keyword>
<comment type="caution">
    <text evidence="9">The sequence shown here is derived from an EMBL/GenBank/DDBJ whole genome shotgun (WGS) entry which is preliminary data.</text>
</comment>
<dbReference type="InterPro" id="IPR036819">
    <property type="entry name" value="Subtilisin_inhibitor-like_sf"/>
</dbReference>
<organism evidence="9 10">
    <name type="scientific">Streptomyces gulbargensis</name>
    <dbReference type="NCBI Taxonomy" id="364901"/>
    <lineage>
        <taxon>Bacteria</taxon>
        <taxon>Bacillati</taxon>
        <taxon>Actinomycetota</taxon>
        <taxon>Actinomycetes</taxon>
        <taxon>Kitasatosporales</taxon>
        <taxon>Streptomycetaceae</taxon>
        <taxon>Streptomyces</taxon>
    </lineage>
</organism>
<dbReference type="SUPFAM" id="SSF55399">
    <property type="entry name" value="Subtilisin inhibitor"/>
    <property type="match status" value="1"/>
</dbReference>
<dbReference type="RefSeq" id="WP_345288376.1">
    <property type="nucleotide sequence ID" value="NZ_BAABAJ010000036.1"/>
</dbReference>
<dbReference type="InterPro" id="IPR023549">
    <property type="entry name" value="Subtilisin_inhibitor"/>
</dbReference>
<keyword evidence="6" id="KW-1015">Disulfide bond</keyword>
<evidence type="ECO:0000313" key="10">
    <source>
        <dbReference type="Proteomes" id="UP001501000"/>
    </source>
</evidence>
<evidence type="ECO:0000313" key="9">
    <source>
        <dbReference type="EMBL" id="GAA3943326.1"/>
    </source>
</evidence>
<comment type="subcellular location">
    <subcellularLocation>
        <location evidence="1">Secreted</location>
    </subcellularLocation>
</comment>
<proteinExistence type="inferred from homology"/>
<name>A0ABP7NCV0_9ACTN</name>
<comment type="similarity">
    <text evidence="2">Belongs to the protease inhibitor I16 (SSI) family.</text>
</comment>
<dbReference type="Pfam" id="PF00720">
    <property type="entry name" value="SSI"/>
    <property type="match status" value="1"/>
</dbReference>
<feature type="signal peptide" evidence="7">
    <location>
        <begin position="1"/>
        <end position="17"/>
    </location>
</feature>
<gene>
    <name evidence="9" type="ORF">GCM10022244_58910</name>
</gene>
<keyword evidence="5" id="KW-0722">Serine protease inhibitor</keyword>
<evidence type="ECO:0000259" key="8">
    <source>
        <dbReference type="Pfam" id="PF00720"/>
    </source>
</evidence>
<feature type="chain" id="PRO_5046414773" evidence="7">
    <location>
        <begin position="18"/>
        <end position="151"/>
    </location>
</feature>
<dbReference type="EMBL" id="BAABAJ010000036">
    <property type="protein sequence ID" value="GAA3943326.1"/>
    <property type="molecule type" value="Genomic_DNA"/>
</dbReference>
<keyword evidence="10" id="KW-1185">Reference proteome</keyword>
<keyword evidence="7" id="KW-0732">Signal</keyword>
<feature type="domain" description="Subtilisin inhibitor" evidence="8">
    <location>
        <begin position="68"/>
        <end position="125"/>
    </location>
</feature>
<evidence type="ECO:0000256" key="4">
    <source>
        <dbReference type="ARBA" id="ARBA00022690"/>
    </source>
</evidence>
<accession>A0ABP7NCV0</accession>
<evidence type="ECO:0000256" key="1">
    <source>
        <dbReference type="ARBA" id="ARBA00004613"/>
    </source>
</evidence>
<evidence type="ECO:0000256" key="6">
    <source>
        <dbReference type="ARBA" id="ARBA00023157"/>
    </source>
</evidence>
<dbReference type="Proteomes" id="UP001501000">
    <property type="component" value="Unassembled WGS sequence"/>
</dbReference>
<evidence type="ECO:0000256" key="7">
    <source>
        <dbReference type="SAM" id="SignalP"/>
    </source>
</evidence>
<dbReference type="Gene3D" id="3.30.350.10">
    <property type="entry name" value="Subtilisin inhibitor-like"/>
    <property type="match status" value="1"/>
</dbReference>
<evidence type="ECO:0000256" key="2">
    <source>
        <dbReference type="ARBA" id="ARBA00010472"/>
    </source>
</evidence>
<sequence>MLRSLVLATLATSAVGAAGLGPLPLPLLAPAADSLTVTVSNSGHPEADGKYDLTCESKGGKGGKATIKAGGNHPAAQNACERLDHLARQGGDPFATVPEDRFCTQVYGGSATAHVTGTWRGRSVDARFSRADGCEIDRWRNLEPVLPAVRG</sequence>
<evidence type="ECO:0000256" key="5">
    <source>
        <dbReference type="ARBA" id="ARBA00022900"/>
    </source>
</evidence>
<evidence type="ECO:0000256" key="3">
    <source>
        <dbReference type="ARBA" id="ARBA00022525"/>
    </source>
</evidence>